<dbReference type="GO" id="GO:0000981">
    <property type="term" value="F:DNA-binding transcription factor activity, RNA polymerase II-specific"/>
    <property type="evidence" value="ECO:0007669"/>
    <property type="project" value="TreeGrafter"/>
</dbReference>
<dbReference type="InterPro" id="IPR000210">
    <property type="entry name" value="BTB/POZ_dom"/>
</dbReference>
<reference evidence="14" key="3">
    <citation type="submission" date="2025-09" db="UniProtKB">
        <authorList>
            <consortium name="Ensembl"/>
        </authorList>
    </citation>
    <scope>IDENTIFICATION</scope>
</reference>
<reference evidence="14" key="2">
    <citation type="submission" date="2025-08" db="UniProtKB">
        <authorList>
            <consortium name="Ensembl"/>
        </authorList>
    </citation>
    <scope>IDENTIFICATION</scope>
</reference>
<keyword evidence="8" id="KW-0804">Transcription</keyword>
<dbReference type="Gene3D" id="3.30.710.10">
    <property type="entry name" value="Potassium Channel Kv1.1, Chain A"/>
    <property type="match status" value="1"/>
</dbReference>
<keyword evidence="2" id="KW-0479">Metal-binding</keyword>
<proteinExistence type="predicted"/>
<dbReference type="PANTHER" id="PTHR46105:SF5">
    <property type="entry name" value="ZINC FINGER AND BTB DOMAIN-CONTAINING PROTEIN 44 ISOFORM X1"/>
    <property type="match status" value="1"/>
</dbReference>
<keyword evidence="3" id="KW-0677">Repeat</keyword>
<feature type="region of interest" description="Disordered" evidence="11">
    <location>
        <begin position="159"/>
        <end position="218"/>
    </location>
</feature>
<accession>A0A8C5DX55</accession>
<dbReference type="FunFam" id="3.30.160.60:FF:000710">
    <property type="entry name" value="Zinc finger protein 768"/>
    <property type="match status" value="1"/>
</dbReference>
<keyword evidence="9" id="KW-0539">Nucleus</keyword>
<dbReference type="FunFam" id="3.30.160.60:FF:000325">
    <property type="entry name" value="ZFP90 zinc finger protein"/>
    <property type="match status" value="1"/>
</dbReference>
<keyword evidence="7" id="KW-0238">DNA-binding</keyword>
<evidence type="ECO:0000256" key="11">
    <source>
        <dbReference type="SAM" id="MobiDB-lite"/>
    </source>
</evidence>
<evidence type="ECO:0000256" key="7">
    <source>
        <dbReference type="ARBA" id="ARBA00023125"/>
    </source>
</evidence>
<feature type="region of interest" description="Disordered" evidence="11">
    <location>
        <begin position="256"/>
        <end position="275"/>
    </location>
</feature>
<dbReference type="Ensembl" id="ENSGWIT00000012937.1">
    <property type="protein sequence ID" value="ENSGWIP00000011573.1"/>
    <property type="gene ID" value="ENSGWIG00000006815.1"/>
</dbReference>
<feature type="domain" description="C2H2-type" evidence="13">
    <location>
        <begin position="337"/>
        <end position="364"/>
    </location>
</feature>
<evidence type="ECO:0000256" key="8">
    <source>
        <dbReference type="ARBA" id="ARBA00023163"/>
    </source>
</evidence>
<reference evidence="14" key="1">
    <citation type="submission" date="2020-06" db="EMBL/GenBank/DDBJ databases">
        <authorList>
            <consortium name="Wellcome Sanger Institute Data Sharing"/>
        </authorList>
    </citation>
    <scope>NUCLEOTIDE SEQUENCE [LARGE SCALE GENOMIC DNA]</scope>
</reference>
<evidence type="ECO:0000256" key="1">
    <source>
        <dbReference type="ARBA" id="ARBA00004123"/>
    </source>
</evidence>
<evidence type="ECO:0000256" key="2">
    <source>
        <dbReference type="ARBA" id="ARBA00022723"/>
    </source>
</evidence>
<evidence type="ECO:0000256" key="3">
    <source>
        <dbReference type="ARBA" id="ARBA00022737"/>
    </source>
</evidence>
<dbReference type="SMART" id="SM00225">
    <property type="entry name" value="BTB"/>
    <property type="match status" value="1"/>
</dbReference>
<dbReference type="InterPro" id="IPR011333">
    <property type="entry name" value="SKP1/BTB/POZ_sf"/>
</dbReference>
<protein>
    <submittedName>
        <fullName evidence="14">Zinc finger and BTB domain containing 39</fullName>
    </submittedName>
</protein>
<dbReference type="PROSITE" id="PS50097">
    <property type="entry name" value="BTB"/>
    <property type="match status" value="1"/>
</dbReference>
<dbReference type="Pfam" id="PF00096">
    <property type="entry name" value="zf-C2H2"/>
    <property type="match status" value="1"/>
</dbReference>
<feature type="domain" description="C2H2-type" evidence="13">
    <location>
        <begin position="309"/>
        <end position="336"/>
    </location>
</feature>
<evidence type="ECO:0000313" key="15">
    <source>
        <dbReference type="Proteomes" id="UP000694680"/>
    </source>
</evidence>
<feature type="compositionally biased region" description="Low complexity" evidence="11">
    <location>
        <begin position="159"/>
        <end position="175"/>
    </location>
</feature>
<organism evidence="14 15">
    <name type="scientific">Gouania willdenowi</name>
    <name type="common">Blunt-snouted clingfish</name>
    <name type="synonym">Lepadogaster willdenowi</name>
    <dbReference type="NCBI Taxonomy" id="441366"/>
    <lineage>
        <taxon>Eukaryota</taxon>
        <taxon>Metazoa</taxon>
        <taxon>Chordata</taxon>
        <taxon>Craniata</taxon>
        <taxon>Vertebrata</taxon>
        <taxon>Euteleostomi</taxon>
        <taxon>Actinopterygii</taxon>
        <taxon>Neopterygii</taxon>
        <taxon>Teleostei</taxon>
        <taxon>Neoteleostei</taxon>
        <taxon>Acanthomorphata</taxon>
        <taxon>Ovalentaria</taxon>
        <taxon>Blenniimorphae</taxon>
        <taxon>Blenniiformes</taxon>
        <taxon>Gobiesocoidei</taxon>
        <taxon>Gobiesocidae</taxon>
        <taxon>Gobiesocinae</taxon>
        <taxon>Gouania</taxon>
    </lineage>
</organism>
<dbReference type="Proteomes" id="UP000694680">
    <property type="component" value="Chromosome 7"/>
</dbReference>
<evidence type="ECO:0000259" key="12">
    <source>
        <dbReference type="PROSITE" id="PS50097"/>
    </source>
</evidence>
<dbReference type="PROSITE" id="PS50157">
    <property type="entry name" value="ZINC_FINGER_C2H2_2"/>
    <property type="match status" value="3"/>
</dbReference>
<dbReference type="GO" id="GO:0005634">
    <property type="term" value="C:nucleus"/>
    <property type="evidence" value="ECO:0007669"/>
    <property type="project" value="UniProtKB-SubCell"/>
</dbReference>
<dbReference type="SUPFAM" id="SSF54695">
    <property type="entry name" value="POZ domain"/>
    <property type="match status" value="1"/>
</dbReference>
<dbReference type="InterPro" id="IPR036236">
    <property type="entry name" value="Znf_C2H2_sf"/>
</dbReference>
<evidence type="ECO:0000256" key="9">
    <source>
        <dbReference type="ARBA" id="ARBA00023242"/>
    </source>
</evidence>
<evidence type="ECO:0000256" key="4">
    <source>
        <dbReference type="ARBA" id="ARBA00022771"/>
    </source>
</evidence>
<sequence>LDMFVFSFNVAFFRLLGSGHASSILAELNRCRESRRYCDVTLNVGNVMFAAHSAVLACSGSYFRNLLSNTSTSSSTFSLQFISSASFEKLLTFVYTGEVLTDLMEVGVLCELAQRLGVDQLVKACHHTFPDLQSSASDKPTSPGNINVDSTGMIAASSLCSSSSSSAAPTPSDAPSHTEPQDVSSEPPMVSFSLSHSPQPQTFIPASSSLSSVSGLQEATERDKLQMFKEEEEDLQTHMMEGTSDDIIELSDEEDFMEEDEDLPSSSSSPGDVTKVSSPRYGCRYCGKSFAHSGEFTYHLRIHTGEKPYECRVCLRLFRGRSTIISHLRTHGGALMYCCTVCGRYFSTMKLMAAHMELHGEDVPPDFNLEQTFMYNDRSKEPLPPSDP</sequence>
<evidence type="ECO:0000256" key="6">
    <source>
        <dbReference type="ARBA" id="ARBA00023015"/>
    </source>
</evidence>
<name>A0A8C5DX55_GOUWI</name>
<dbReference type="AlphaFoldDB" id="A0A8C5DX55"/>
<feature type="domain" description="BTB" evidence="12">
    <location>
        <begin position="38"/>
        <end position="103"/>
    </location>
</feature>
<dbReference type="InterPro" id="IPR013087">
    <property type="entry name" value="Znf_C2H2_type"/>
</dbReference>
<evidence type="ECO:0000259" key="13">
    <source>
        <dbReference type="PROSITE" id="PS50157"/>
    </source>
</evidence>
<keyword evidence="4 10" id="KW-0863">Zinc-finger</keyword>
<keyword evidence="6" id="KW-0805">Transcription regulation</keyword>
<comment type="subcellular location">
    <subcellularLocation>
        <location evidence="1">Nucleus</location>
    </subcellularLocation>
</comment>
<dbReference type="GO" id="GO:0000978">
    <property type="term" value="F:RNA polymerase II cis-regulatory region sequence-specific DNA binding"/>
    <property type="evidence" value="ECO:0007669"/>
    <property type="project" value="TreeGrafter"/>
</dbReference>
<keyword evidence="15" id="KW-1185">Reference proteome</keyword>
<keyword evidence="5" id="KW-0862">Zinc</keyword>
<dbReference type="PROSITE" id="PS00028">
    <property type="entry name" value="ZINC_FINGER_C2H2_1"/>
    <property type="match status" value="3"/>
</dbReference>
<dbReference type="GO" id="GO:0008270">
    <property type="term" value="F:zinc ion binding"/>
    <property type="evidence" value="ECO:0007669"/>
    <property type="project" value="UniProtKB-KW"/>
</dbReference>
<dbReference type="Pfam" id="PF00651">
    <property type="entry name" value="BTB"/>
    <property type="match status" value="1"/>
</dbReference>
<dbReference type="SUPFAM" id="SSF57667">
    <property type="entry name" value="beta-beta-alpha zinc fingers"/>
    <property type="match status" value="2"/>
</dbReference>
<dbReference type="Gene3D" id="3.30.160.60">
    <property type="entry name" value="Classic Zinc Finger"/>
    <property type="match status" value="3"/>
</dbReference>
<evidence type="ECO:0000313" key="14">
    <source>
        <dbReference type="Ensembl" id="ENSGWIP00000011573.1"/>
    </source>
</evidence>
<feature type="domain" description="C2H2-type" evidence="13">
    <location>
        <begin position="281"/>
        <end position="308"/>
    </location>
</feature>
<evidence type="ECO:0000256" key="5">
    <source>
        <dbReference type="ARBA" id="ARBA00022833"/>
    </source>
</evidence>
<evidence type="ECO:0000256" key="10">
    <source>
        <dbReference type="PROSITE-ProRule" id="PRU00042"/>
    </source>
</evidence>
<dbReference type="SMART" id="SM00355">
    <property type="entry name" value="ZnF_C2H2"/>
    <property type="match status" value="3"/>
</dbReference>
<feature type="compositionally biased region" description="Polar residues" evidence="11">
    <location>
        <begin position="192"/>
        <end position="206"/>
    </location>
</feature>
<dbReference type="InterPro" id="IPR050457">
    <property type="entry name" value="ZnFinger_BTB_dom_contain"/>
</dbReference>
<dbReference type="PANTHER" id="PTHR46105">
    <property type="entry name" value="AGAP004733-PA"/>
    <property type="match status" value="1"/>
</dbReference>